<dbReference type="SMART" id="SM00858">
    <property type="entry name" value="SAF"/>
    <property type="match status" value="1"/>
</dbReference>
<sequence length="290" mass="30150">MVRALLFVSALLSAGTALWIYLDRLDRQSAPVPQTEAGDFSGPSPAPVDQPGTTPDAPPSQANTAQASATVLVLRRPLGQGSVLSADDLTWAELTSDTLAETFFEQGNAPSAPSDIVGMRTTLDLAAGAPLPRAALRMLPEDRLSTRLSPGMRALSVPVSSESGVAGFILPGDRVDVLVAQTDAPKAVIARDVRVLAIDQTLEVTDDENALVGTTLTLEVSTVQVPDILAAISGGNLWLALRSPSETTPPPITVTPGARPAPPVATARARPSVTIRVIQGAQVESYEVGQ</sequence>
<evidence type="ECO:0000313" key="3">
    <source>
        <dbReference type="EMBL" id="TCP60906.1"/>
    </source>
</evidence>
<dbReference type="Pfam" id="PF08666">
    <property type="entry name" value="SAF"/>
    <property type="match status" value="1"/>
</dbReference>
<dbReference type="InterPro" id="IPR031571">
    <property type="entry name" value="RcpC_dom"/>
</dbReference>
<evidence type="ECO:0000313" key="4">
    <source>
        <dbReference type="Proteomes" id="UP000295050"/>
    </source>
</evidence>
<feature type="region of interest" description="Disordered" evidence="1">
    <location>
        <begin position="32"/>
        <end position="66"/>
    </location>
</feature>
<evidence type="ECO:0000256" key="1">
    <source>
        <dbReference type="SAM" id="MobiDB-lite"/>
    </source>
</evidence>
<feature type="region of interest" description="Disordered" evidence="1">
    <location>
        <begin position="246"/>
        <end position="266"/>
    </location>
</feature>
<protein>
    <submittedName>
        <fullName evidence="3">Pilus assembly protein CpaB</fullName>
    </submittedName>
</protein>
<dbReference type="Pfam" id="PF16976">
    <property type="entry name" value="RcpC"/>
    <property type="match status" value="1"/>
</dbReference>
<gene>
    <name evidence="3" type="ORF">EV663_10781</name>
</gene>
<organism evidence="3 4">
    <name type="scientific">Rhodovulum bhavnagarense</name>
    <dbReference type="NCBI Taxonomy" id="992286"/>
    <lineage>
        <taxon>Bacteria</taxon>
        <taxon>Pseudomonadati</taxon>
        <taxon>Pseudomonadota</taxon>
        <taxon>Alphaproteobacteria</taxon>
        <taxon>Rhodobacterales</taxon>
        <taxon>Paracoccaceae</taxon>
        <taxon>Rhodovulum</taxon>
    </lineage>
</organism>
<dbReference type="InterPro" id="IPR013974">
    <property type="entry name" value="SAF"/>
</dbReference>
<evidence type="ECO:0000259" key="2">
    <source>
        <dbReference type="SMART" id="SM00858"/>
    </source>
</evidence>
<dbReference type="Proteomes" id="UP000295050">
    <property type="component" value="Unassembled WGS sequence"/>
</dbReference>
<dbReference type="AlphaFoldDB" id="A0A4V2SW90"/>
<keyword evidence="4" id="KW-1185">Reference proteome</keyword>
<proteinExistence type="predicted"/>
<dbReference type="RefSeq" id="WP_165910162.1">
    <property type="nucleotide sequence ID" value="NZ_SLXU01000007.1"/>
</dbReference>
<dbReference type="InterPro" id="IPR017592">
    <property type="entry name" value="Pilus_assmbl_Flp-typ_CpaB"/>
</dbReference>
<comment type="caution">
    <text evidence="3">The sequence shown here is derived from an EMBL/GenBank/DDBJ whole genome shotgun (WGS) entry which is preliminary data.</text>
</comment>
<name>A0A4V2SW90_9RHOB</name>
<dbReference type="NCBIfam" id="TIGR03177">
    <property type="entry name" value="pilus_cpaB"/>
    <property type="match status" value="1"/>
</dbReference>
<accession>A0A4V2SW90</accession>
<dbReference type="EMBL" id="SLXU01000007">
    <property type="protein sequence ID" value="TCP60906.1"/>
    <property type="molecule type" value="Genomic_DNA"/>
</dbReference>
<dbReference type="CDD" id="cd11614">
    <property type="entry name" value="SAF_CpaB_FlgA_like"/>
    <property type="match status" value="1"/>
</dbReference>
<feature type="compositionally biased region" description="Pro residues" evidence="1">
    <location>
        <begin position="247"/>
        <end position="263"/>
    </location>
</feature>
<reference evidence="3 4" key="1">
    <citation type="submission" date="2019-03" db="EMBL/GenBank/DDBJ databases">
        <title>Genomic Encyclopedia of Type Strains, Phase IV (KMG-IV): sequencing the most valuable type-strain genomes for metagenomic binning, comparative biology and taxonomic classification.</title>
        <authorList>
            <person name="Goeker M."/>
        </authorList>
    </citation>
    <scope>NUCLEOTIDE SEQUENCE [LARGE SCALE GENOMIC DNA]</scope>
    <source>
        <strain evidence="3 4">DSM 24766</strain>
    </source>
</reference>
<feature type="domain" description="SAF" evidence="2">
    <location>
        <begin position="69"/>
        <end position="137"/>
    </location>
</feature>